<accession>A0A9Q0H769</accession>
<dbReference type="EMBL" id="JAMYWD010000010">
    <property type="protein sequence ID" value="KAJ4958404.1"/>
    <property type="molecule type" value="Genomic_DNA"/>
</dbReference>
<dbReference type="Proteomes" id="UP001141806">
    <property type="component" value="Unassembled WGS sequence"/>
</dbReference>
<sequence>MDKSSATQNNDGAIRELSRRLTEVNEELEAEKKKGLMILDEVTMEELRKNEMKRADELMVETSSSSSFLAINSIRPARRDEGGSTSIILMDFLWILGLGTIKEAVTFITLELQVRIRKQVTADSGVPPIRCPYPSRLINFEQGIFLSSPRNRSSSPYRL</sequence>
<keyword evidence="2" id="KW-1185">Reference proteome</keyword>
<comment type="caution">
    <text evidence="1">The sequence shown here is derived from an EMBL/GenBank/DDBJ whole genome shotgun (WGS) entry which is preliminary data.</text>
</comment>
<proteinExistence type="predicted"/>
<organism evidence="1 2">
    <name type="scientific">Protea cynaroides</name>
    <dbReference type="NCBI Taxonomy" id="273540"/>
    <lineage>
        <taxon>Eukaryota</taxon>
        <taxon>Viridiplantae</taxon>
        <taxon>Streptophyta</taxon>
        <taxon>Embryophyta</taxon>
        <taxon>Tracheophyta</taxon>
        <taxon>Spermatophyta</taxon>
        <taxon>Magnoliopsida</taxon>
        <taxon>Proteales</taxon>
        <taxon>Proteaceae</taxon>
        <taxon>Protea</taxon>
    </lineage>
</organism>
<name>A0A9Q0H769_9MAGN</name>
<evidence type="ECO:0000313" key="1">
    <source>
        <dbReference type="EMBL" id="KAJ4958404.1"/>
    </source>
</evidence>
<gene>
    <name evidence="1" type="ORF">NE237_025515</name>
</gene>
<reference evidence="1" key="1">
    <citation type="journal article" date="2023" name="Plant J.">
        <title>The genome of the king protea, Protea cynaroides.</title>
        <authorList>
            <person name="Chang J."/>
            <person name="Duong T.A."/>
            <person name="Schoeman C."/>
            <person name="Ma X."/>
            <person name="Roodt D."/>
            <person name="Barker N."/>
            <person name="Li Z."/>
            <person name="Van de Peer Y."/>
            <person name="Mizrachi E."/>
        </authorList>
    </citation>
    <scope>NUCLEOTIDE SEQUENCE</scope>
    <source>
        <tissue evidence="1">Young leaves</tissue>
    </source>
</reference>
<dbReference type="AlphaFoldDB" id="A0A9Q0H769"/>
<protein>
    <submittedName>
        <fullName evidence="1">Uncharacterized protein</fullName>
    </submittedName>
</protein>
<evidence type="ECO:0000313" key="2">
    <source>
        <dbReference type="Proteomes" id="UP001141806"/>
    </source>
</evidence>